<reference evidence="3" key="1">
    <citation type="journal article" date="2020" name="Stud. Mycol.">
        <title>101 Dothideomycetes genomes: a test case for predicting lifestyles and emergence of pathogens.</title>
        <authorList>
            <person name="Haridas S."/>
            <person name="Albert R."/>
            <person name="Binder M."/>
            <person name="Bloem J."/>
            <person name="Labutti K."/>
            <person name="Salamov A."/>
            <person name="Andreopoulos B."/>
            <person name="Baker S."/>
            <person name="Barry K."/>
            <person name="Bills G."/>
            <person name="Bluhm B."/>
            <person name="Cannon C."/>
            <person name="Castanera R."/>
            <person name="Culley D."/>
            <person name="Daum C."/>
            <person name="Ezra D."/>
            <person name="Gonzalez J."/>
            <person name="Henrissat B."/>
            <person name="Kuo A."/>
            <person name="Liang C."/>
            <person name="Lipzen A."/>
            <person name="Lutzoni F."/>
            <person name="Magnuson J."/>
            <person name="Mondo S."/>
            <person name="Nolan M."/>
            <person name="Ohm R."/>
            <person name="Pangilinan J."/>
            <person name="Park H.-J."/>
            <person name="Ramirez L."/>
            <person name="Alfaro M."/>
            <person name="Sun H."/>
            <person name="Tritt A."/>
            <person name="Yoshinaga Y."/>
            <person name="Zwiers L.-H."/>
            <person name="Turgeon B."/>
            <person name="Goodwin S."/>
            <person name="Spatafora J."/>
            <person name="Crous P."/>
            <person name="Grigoriev I."/>
        </authorList>
    </citation>
    <scope>NUCLEOTIDE SEQUENCE</scope>
    <source>
        <strain evidence="3">CBS 122367</strain>
    </source>
</reference>
<dbReference type="InterPro" id="IPR013320">
    <property type="entry name" value="ConA-like_dom_sf"/>
</dbReference>
<dbReference type="AlphaFoldDB" id="A0A6G1IM20"/>
<dbReference type="GO" id="GO:0009251">
    <property type="term" value="P:glucan catabolic process"/>
    <property type="evidence" value="ECO:0007669"/>
    <property type="project" value="TreeGrafter"/>
</dbReference>
<keyword evidence="3" id="KW-0378">Hydrolase</keyword>
<dbReference type="GO" id="GO:0004553">
    <property type="term" value="F:hydrolase activity, hydrolyzing O-glycosyl compounds"/>
    <property type="evidence" value="ECO:0007669"/>
    <property type="project" value="InterPro"/>
</dbReference>
<dbReference type="SUPFAM" id="SSF49899">
    <property type="entry name" value="Concanavalin A-like lectins/glucanases"/>
    <property type="match status" value="1"/>
</dbReference>
<dbReference type="PANTHER" id="PTHR10963:SF24">
    <property type="entry name" value="GLYCOSIDASE C21B10.07-RELATED"/>
    <property type="match status" value="1"/>
</dbReference>
<dbReference type="Pfam" id="PF26113">
    <property type="entry name" value="GH16_XgeA"/>
    <property type="match status" value="1"/>
</dbReference>
<feature type="chain" id="PRO_5026336173" evidence="1">
    <location>
        <begin position="19"/>
        <end position="311"/>
    </location>
</feature>
<dbReference type="OrthoDB" id="192832at2759"/>
<dbReference type="EMBL" id="MU005606">
    <property type="protein sequence ID" value="KAF2679138.1"/>
    <property type="molecule type" value="Genomic_DNA"/>
</dbReference>
<organism evidence="3 4">
    <name type="scientific">Lentithecium fluviatile CBS 122367</name>
    <dbReference type="NCBI Taxonomy" id="1168545"/>
    <lineage>
        <taxon>Eukaryota</taxon>
        <taxon>Fungi</taxon>
        <taxon>Dikarya</taxon>
        <taxon>Ascomycota</taxon>
        <taxon>Pezizomycotina</taxon>
        <taxon>Dothideomycetes</taxon>
        <taxon>Pleosporomycetidae</taxon>
        <taxon>Pleosporales</taxon>
        <taxon>Massarineae</taxon>
        <taxon>Lentitheciaceae</taxon>
        <taxon>Lentithecium</taxon>
    </lineage>
</organism>
<gene>
    <name evidence="3" type="ORF">K458DRAFT_446011</name>
</gene>
<evidence type="ECO:0000313" key="4">
    <source>
        <dbReference type="Proteomes" id="UP000799291"/>
    </source>
</evidence>
<dbReference type="InterPro" id="IPR000757">
    <property type="entry name" value="Beta-glucanase-like"/>
</dbReference>
<dbReference type="PANTHER" id="PTHR10963">
    <property type="entry name" value="GLYCOSYL HYDROLASE-RELATED"/>
    <property type="match status" value="1"/>
</dbReference>
<evidence type="ECO:0000256" key="1">
    <source>
        <dbReference type="SAM" id="SignalP"/>
    </source>
</evidence>
<dbReference type="Gene3D" id="2.60.120.200">
    <property type="match status" value="1"/>
</dbReference>
<proteinExistence type="predicted"/>
<evidence type="ECO:0000259" key="2">
    <source>
        <dbReference type="PROSITE" id="PS51762"/>
    </source>
</evidence>
<feature type="signal peptide" evidence="1">
    <location>
        <begin position="1"/>
        <end position="18"/>
    </location>
</feature>
<evidence type="ECO:0000313" key="3">
    <source>
        <dbReference type="EMBL" id="KAF2679138.1"/>
    </source>
</evidence>
<dbReference type="PROSITE" id="PS51762">
    <property type="entry name" value="GH16_2"/>
    <property type="match status" value="1"/>
</dbReference>
<keyword evidence="4" id="KW-1185">Reference proteome</keyword>
<sequence length="311" mass="33933">MYTSTLLATLALAYPSFAHVPSSQRSTTDLIQEPDSSFTSGFAQYVSKDEALSSGLAKYTDNKVRIGVDSNNTYSLSSTGRKSVRLHSKNTFDNGLLIADFAHLPVAGCGMWPAFWVYTGEGSTVSEYSEIDIVENVNQATANSHSFYTGQQCTVNINRGDSVRTDNCHYELGMENAGCSFMAEEGTFGNAFNQNGYQVVALQVEADGIKIWHFKNGEVPSDLNSANPNPNTWANPTVSISPKSCDFNKAFSRFHVIINITFCGGWAGGEDWNGQCAAQTGQSSCNAWVAGNPDNFDDTYWDINSVKLFQK</sequence>
<protein>
    <submittedName>
        <fullName evidence="3">Glycoside hydrolase family 16 protein</fullName>
    </submittedName>
</protein>
<dbReference type="InterPro" id="IPR050546">
    <property type="entry name" value="Glycosyl_Hydrlase_16"/>
</dbReference>
<name>A0A6G1IM20_9PLEO</name>
<accession>A0A6G1IM20</accession>
<feature type="domain" description="GH16" evidence="2">
    <location>
        <begin position="15"/>
        <end position="311"/>
    </location>
</feature>
<keyword evidence="1" id="KW-0732">Signal</keyword>
<dbReference type="Proteomes" id="UP000799291">
    <property type="component" value="Unassembled WGS sequence"/>
</dbReference>